<evidence type="ECO:0000313" key="4">
    <source>
        <dbReference type="Proteomes" id="UP001201812"/>
    </source>
</evidence>
<keyword evidence="4" id="KW-1185">Reference proteome</keyword>
<comment type="caution">
    <text evidence="3">The sequence shown here is derived from an EMBL/GenBank/DDBJ whole genome shotgun (WGS) entry which is preliminary data.</text>
</comment>
<dbReference type="EMBL" id="JAKKPZ010000016">
    <property type="protein sequence ID" value="KAI1713057.1"/>
    <property type="molecule type" value="Genomic_DNA"/>
</dbReference>
<evidence type="ECO:0000256" key="1">
    <source>
        <dbReference type="SAM" id="MobiDB-lite"/>
    </source>
</evidence>
<dbReference type="AlphaFoldDB" id="A0AAD4N2S0"/>
<name>A0AAD4N2S0_9BILA</name>
<feature type="transmembrane region" description="Helical" evidence="2">
    <location>
        <begin position="12"/>
        <end position="32"/>
    </location>
</feature>
<organism evidence="3 4">
    <name type="scientific">Ditylenchus destructor</name>
    <dbReference type="NCBI Taxonomy" id="166010"/>
    <lineage>
        <taxon>Eukaryota</taxon>
        <taxon>Metazoa</taxon>
        <taxon>Ecdysozoa</taxon>
        <taxon>Nematoda</taxon>
        <taxon>Chromadorea</taxon>
        <taxon>Rhabditida</taxon>
        <taxon>Tylenchina</taxon>
        <taxon>Tylenchomorpha</taxon>
        <taxon>Sphaerularioidea</taxon>
        <taxon>Anguinidae</taxon>
        <taxon>Anguininae</taxon>
        <taxon>Ditylenchus</taxon>
    </lineage>
</organism>
<accession>A0AAD4N2S0</accession>
<feature type="region of interest" description="Disordered" evidence="1">
    <location>
        <begin position="80"/>
        <end position="102"/>
    </location>
</feature>
<reference evidence="3" key="1">
    <citation type="submission" date="2022-01" db="EMBL/GenBank/DDBJ databases">
        <title>Genome Sequence Resource for Two Populations of Ditylenchus destructor, the Migratory Endoparasitic Phytonematode.</title>
        <authorList>
            <person name="Zhang H."/>
            <person name="Lin R."/>
            <person name="Xie B."/>
        </authorList>
    </citation>
    <scope>NUCLEOTIDE SEQUENCE</scope>
    <source>
        <strain evidence="3">BazhouSP</strain>
    </source>
</reference>
<keyword evidence="2" id="KW-1133">Transmembrane helix</keyword>
<feature type="compositionally biased region" description="Polar residues" evidence="1">
    <location>
        <begin position="83"/>
        <end position="101"/>
    </location>
</feature>
<evidence type="ECO:0000256" key="2">
    <source>
        <dbReference type="SAM" id="Phobius"/>
    </source>
</evidence>
<dbReference type="Proteomes" id="UP001201812">
    <property type="component" value="Unassembled WGS sequence"/>
</dbReference>
<keyword evidence="2" id="KW-0472">Membrane</keyword>
<protein>
    <submittedName>
        <fullName evidence="3">Uncharacterized protein</fullName>
    </submittedName>
</protein>
<evidence type="ECO:0000313" key="3">
    <source>
        <dbReference type="EMBL" id="KAI1713057.1"/>
    </source>
</evidence>
<feature type="compositionally biased region" description="Basic and acidic residues" evidence="1">
    <location>
        <begin position="191"/>
        <end position="202"/>
    </location>
</feature>
<gene>
    <name evidence="3" type="ORF">DdX_09127</name>
</gene>
<proteinExistence type="predicted"/>
<keyword evidence="2" id="KW-0812">Transmembrane</keyword>
<feature type="region of interest" description="Disordered" evidence="1">
    <location>
        <begin position="171"/>
        <end position="209"/>
    </location>
</feature>
<sequence length="226" mass="25258">MTSFRSANIFPIILLSTFLYGTVLSGLSSSWFPYLPPPWMNSAESQEVEKLSDIKTQASSPKIPSVGILENASSVQDKVLASGTDSDQIKGQTDVKPSSLVTKDHSKPIVPIGLHDVANWRPSGGLTWNWAKVLAAKNPRNYQIVTAVPLASPEMDVQMWPKIVAKVNRKSRARKHGINTLERKHNRRSHSKEAEVSKENARKDRRKKLPRTRDPLCYFTAIACRD</sequence>